<keyword evidence="4" id="KW-1185">Reference proteome</keyword>
<dbReference type="OMA" id="MDAPYEF"/>
<dbReference type="Pfam" id="PF02374">
    <property type="entry name" value="ArsA_ATPase"/>
    <property type="match status" value="1"/>
</dbReference>
<dbReference type="InterPro" id="IPR016300">
    <property type="entry name" value="ATPase_ArsA/GET3"/>
</dbReference>
<comment type="caution">
    <text evidence="3">The sequence shown here is derived from an EMBL/GenBank/DDBJ whole genome shotgun (WGS) entry which is preliminary data.</text>
</comment>
<comment type="similarity">
    <text evidence="1">Belongs to the arsA ATPase family.</text>
</comment>
<gene>
    <name evidence="3" type="ORF">SLOPH_139</name>
</gene>
<dbReference type="HOGENOM" id="CLU_040761_4_0_1"/>
<protein>
    <submittedName>
        <fullName evidence="3">Arsenite-transporting ATPase</fullName>
    </submittedName>
</protein>
<dbReference type="PANTHER" id="PTHR10803">
    <property type="entry name" value="ARSENICAL PUMP-DRIVING ATPASE ARSENITE-TRANSLOCATING ATPASE"/>
    <property type="match status" value="1"/>
</dbReference>
<dbReference type="EMBL" id="ATCN01000254">
    <property type="protein sequence ID" value="EPR79437.1"/>
    <property type="molecule type" value="Genomic_DNA"/>
</dbReference>
<dbReference type="FunCoup" id="S7WCB4">
    <property type="interactions" value="199"/>
</dbReference>
<dbReference type="InterPro" id="IPR025723">
    <property type="entry name" value="ArsA/GET3_ATPase-like"/>
</dbReference>
<evidence type="ECO:0000313" key="3">
    <source>
        <dbReference type="EMBL" id="EPR79437.1"/>
    </source>
</evidence>
<evidence type="ECO:0000259" key="2">
    <source>
        <dbReference type="Pfam" id="PF02374"/>
    </source>
</evidence>
<dbReference type="GO" id="GO:0005524">
    <property type="term" value="F:ATP binding"/>
    <property type="evidence" value="ECO:0007669"/>
    <property type="project" value="InterPro"/>
</dbReference>
<name>S7WCB4_SPRLO</name>
<organism evidence="3 4">
    <name type="scientific">Spraguea lophii (strain 42_110)</name>
    <name type="common">Microsporidian parasite</name>
    <dbReference type="NCBI Taxonomy" id="1358809"/>
    <lineage>
        <taxon>Eukaryota</taxon>
        <taxon>Fungi</taxon>
        <taxon>Fungi incertae sedis</taxon>
        <taxon>Microsporidia</taxon>
        <taxon>Spragueidae</taxon>
        <taxon>Spraguea</taxon>
    </lineage>
</organism>
<dbReference type="GO" id="GO:0016887">
    <property type="term" value="F:ATP hydrolysis activity"/>
    <property type="evidence" value="ECO:0007669"/>
    <property type="project" value="InterPro"/>
</dbReference>
<proteinExistence type="inferred from homology"/>
<dbReference type="PANTHER" id="PTHR10803:SF3">
    <property type="entry name" value="ATPASE GET3"/>
    <property type="match status" value="1"/>
</dbReference>
<reference evidence="4" key="1">
    <citation type="journal article" date="2013" name="PLoS Genet.">
        <title>The genome of Spraguea lophii and the basis of host-microsporidian interactions.</title>
        <authorList>
            <person name="Campbell S.E."/>
            <person name="Williams T.A."/>
            <person name="Yousuf A."/>
            <person name="Soanes D.M."/>
            <person name="Paszkiewicz K.H."/>
            <person name="Williams B.A.P."/>
        </authorList>
    </citation>
    <scope>NUCLEOTIDE SEQUENCE [LARGE SCALE GENOMIC DNA]</scope>
    <source>
        <strain evidence="4">42_110</strain>
    </source>
</reference>
<dbReference type="AlphaFoldDB" id="S7WCB4"/>
<dbReference type="InterPro" id="IPR027417">
    <property type="entry name" value="P-loop_NTPase"/>
</dbReference>
<evidence type="ECO:0000256" key="1">
    <source>
        <dbReference type="ARBA" id="ARBA00011040"/>
    </source>
</evidence>
<feature type="domain" description="ArsA/GET3 Anion-transporting ATPase-like" evidence="2">
    <location>
        <begin position="12"/>
        <end position="273"/>
    </location>
</feature>
<dbReference type="Proteomes" id="UP000014978">
    <property type="component" value="Unassembled WGS sequence"/>
</dbReference>
<accession>S7WCB4</accession>
<sequence>MCINKLKKNPSKFVIIGGKGGVGKTTISSAIAYMFSSSHNTLLASIDPTHNLSSTFSSNLEDVTIFPFNKTLSLLEISLKEITISLDHEYLRTISNISGITEAIAIHKIYQHCKNYETIVLDTSVSAFVKALTFPTLFNTFLNKNKYIHDKLSKYALYTTVLNTLDTLRDVKKETKFLLTLTPAYISVYNTKNDIELLDNYDIETDGIIINKILNKKYSAEGCSNCNNFIKVQNKHLKTIDDEFGKNMGVVKIYNRNKEELNIEDIKEISKQIDEQMK</sequence>
<dbReference type="InParanoid" id="S7WCB4"/>
<dbReference type="STRING" id="1358809.S7WCB4"/>
<evidence type="ECO:0000313" key="4">
    <source>
        <dbReference type="Proteomes" id="UP000014978"/>
    </source>
</evidence>
<dbReference type="SUPFAM" id="SSF52540">
    <property type="entry name" value="P-loop containing nucleoside triphosphate hydrolases"/>
    <property type="match status" value="1"/>
</dbReference>
<dbReference type="VEuPathDB" id="MicrosporidiaDB:SLOPH_139"/>
<dbReference type="Gene3D" id="3.40.50.300">
    <property type="entry name" value="P-loop containing nucleotide triphosphate hydrolases"/>
    <property type="match status" value="1"/>
</dbReference>